<protein>
    <recommendedName>
        <fullName evidence="3">Acetaldehyde dehydrogenase</fullName>
        <ecNumber evidence="3">1.2.1.10</ecNumber>
    </recommendedName>
    <alternativeName>
        <fullName evidence="3">Acetaldehyde dehydrogenase [acetylating]</fullName>
    </alternativeName>
</protein>
<feature type="binding site" evidence="3">
    <location>
        <begin position="11"/>
        <end position="14"/>
    </location>
    <ligand>
        <name>NAD(+)</name>
        <dbReference type="ChEBI" id="CHEBI:57540"/>
    </ligand>
</feature>
<dbReference type="Proteomes" id="UP000053354">
    <property type="component" value="Chromosome"/>
</dbReference>
<dbReference type="RefSeq" id="WP_049693740.1">
    <property type="nucleotide sequence ID" value="NZ_CP016540.2"/>
</dbReference>
<keyword evidence="3" id="KW-0058">Aromatic hydrocarbons catabolism</keyword>
<dbReference type="InterPro" id="IPR036291">
    <property type="entry name" value="NAD(P)-bd_dom_sf"/>
</dbReference>
<reference evidence="5" key="1">
    <citation type="submission" date="2016-10" db="EMBL/GenBank/DDBJ databases">
        <authorList>
            <person name="See-Too W.S."/>
        </authorList>
    </citation>
    <scope>NUCLEOTIDE SEQUENCE</scope>
    <source>
        <strain evidence="5">L10.15</strain>
    </source>
</reference>
<gene>
    <name evidence="5" type="ORF">I858_008615</name>
</gene>
<dbReference type="GO" id="GO:0051287">
    <property type="term" value="F:NAD binding"/>
    <property type="evidence" value="ECO:0007669"/>
    <property type="project" value="UniProtKB-UniRule"/>
</dbReference>
<dbReference type="InterPro" id="IPR003361">
    <property type="entry name" value="Acetaldehyde_dehydrogenase"/>
</dbReference>
<feature type="domain" description="Semialdehyde dehydrogenase NAD-binding" evidence="4">
    <location>
        <begin position="5"/>
        <end position="118"/>
    </location>
</feature>
<dbReference type="NCBIfam" id="TIGR03215">
    <property type="entry name" value="ac_ald_DH_ac"/>
    <property type="match status" value="1"/>
</dbReference>
<feature type="active site" description="Acyl-thioester intermediate" evidence="3">
    <location>
        <position position="128"/>
    </location>
</feature>
<dbReference type="PIRSF" id="PIRSF015689">
    <property type="entry name" value="Actaldh_dh_actl"/>
    <property type="match status" value="1"/>
</dbReference>
<feature type="binding site" evidence="3">
    <location>
        <position position="272"/>
    </location>
    <ligand>
        <name>NAD(+)</name>
        <dbReference type="ChEBI" id="CHEBI:57540"/>
    </ligand>
</feature>
<evidence type="ECO:0000313" key="5">
    <source>
        <dbReference type="EMBL" id="ANU27051.1"/>
    </source>
</evidence>
<dbReference type="SUPFAM" id="SSF55347">
    <property type="entry name" value="Glyceraldehyde-3-phosphate dehydrogenase-like, C-terminal domain"/>
    <property type="match status" value="1"/>
</dbReference>
<dbReference type="Gene3D" id="3.40.50.720">
    <property type="entry name" value="NAD(P)-binding Rossmann-like Domain"/>
    <property type="match status" value="1"/>
</dbReference>
<name>A0A1B1S1J0_9BACL</name>
<proteinExistence type="inferred from homology"/>
<comment type="similarity">
    <text evidence="1 3">Belongs to the acetaldehyde dehydrogenase family.</text>
</comment>
<accession>A0A1B1S1J0</accession>
<dbReference type="EMBL" id="CP016540">
    <property type="protein sequence ID" value="ANU27051.1"/>
    <property type="molecule type" value="Genomic_DNA"/>
</dbReference>
<keyword evidence="3" id="KW-0560">Oxidoreductase</keyword>
<dbReference type="OrthoDB" id="9786743at2"/>
<evidence type="ECO:0000256" key="2">
    <source>
        <dbReference type="ARBA" id="ARBA00023027"/>
    </source>
</evidence>
<dbReference type="Gene3D" id="3.30.360.10">
    <property type="entry name" value="Dihydrodipicolinate Reductase, domain 2"/>
    <property type="match status" value="1"/>
</dbReference>
<keyword evidence="6" id="KW-1185">Reference proteome</keyword>
<evidence type="ECO:0000313" key="6">
    <source>
        <dbReference type="Proteomes" id="UP000053354"/>
    </source>
</evidence>
<evidence type="ECO:0000256" key="3">
    <source>
        <dbReference type="HAMAP-Rule" id="MF_01657"/>
    </source>
</evidence>
<feature type="binding site" evidence="3">
    <location>
        <begin position="159"/>
        <end position="167"/>
    </location>
    <ligand>
        <name>NAD(+)</name>
        <dbReference type="ChEBI" id="CHEBI:57540"/>
    </ligand>
</feature>
<dbReference type="Pfam" id="PF09290">
    <property type="entry name" value="AcetDehyd-dimer"/>
    <property type="match status" value="1"/>
</dbReference>
<dbReference type="SMART" id="SM00859">
    <property type="entry name" value="Semialdhyde_dh"/>
    <property type="match status" value="1"/>
</dbReference>
<keyword evidence="2 3" id="KW-0520">NAD</keyword>
<dbReference type="KEGG" id="pll:I858_008615"/>
<sequence length="297" mass="32182">MKKTKCAIIGSGNIGTDLMYKLLRSNTLEPTIMVGIDHNSKGLALAVENGLTPVYEGIEGFKKIHDEAEIVFEATSASAHLINSKILKELGKKAIDLTPAAVGPFVIPAINLNDNKIAELDNVNMVTCAGQATVPIVKAISDIVNVKYAEVVSSVSSKSAGPGTRQNIDEFTQTTSQALRELGGAKESKTIIVLNPADPPILMRNTIFVEIEKSSEDIYQNIKKSVDNMITKLQEYVPGYRYKSEPVFKENIITVQIEVEGMGDFLPIYSGNLDIITSAAVRTAELIAETLVKEVQS</sequence>
<evidence type="ECO:0000256" key="1">
    <source>
        <dbReference type="ARBA" id="ARBA00009244"/>
    </source>
</evidence>
<organism evidence="5 6">
    <name type="scientific">Planococcus versutus</name>
    <dbReference type="NCBI Taxonomy" id="1302659"/>
    <lineage>
        <taxon>Bacteria</taxon>
        <taxon>Bacillati</taxon>
        <taxon>Bacillota</taxon>
        <taxon>Bacilli</taxon>
        <taxon>Bacillales</taxon>
        <taxon>Caryophanaceae</taxon>
        <taxon>Planococcus</taxon>
    </lineage>
</organism>
<dbReference type="InterPro" id="IPR000534">
    <property type="entry name" value="Semialdehyde_DH_NAD-bd"/>
</dbReference>
<dbReference type="SUPFAM" id="SSF51735">
    <property type="entry name" value="NAD(P)-binding Rossmann-fold domains"/>
    <property type="match status" value="1"/>
</dbReference>
<evidence type="ECO:0000259" key="4">
    <source>
        <dbReference type="SMART" id="SM00859"/>
    </source>
</evidence>
<dbReference type="AlphaFoldDB" id="A0A1B1S1J0"/>
<dbReference type="NCBIfam" id="NF006157">
    <property type="entry name" value="PRK08300.1"/>
    <property type="match status" value="1"/>
</dbReference>
<dbReference type="HAMAP" id="MF_01657">
    <property type="entry name" value="Ac_ald_DH_ac"/>
    <property type="match status" value="1"/>
</dbReference>
<dbReference type="GO" id="GO:0008774">
    <property type="term" value="F:acetaldehyde dehydrogenase (acetylating) activity"/>
    <property type="evidence" value="ECO:0007669"/>
    <property type="project" value="UniProtKB-UniRule"/>
</dbReference>
<comment type="catalytic activity">
    <reaction evidence="3">
        <text>acetaldehyde + NAD(+) + CoA = acetyl-CoA + NADH + H(+)</text>
        <dbReference type="Rhea" id="RHEA:23288"/>
        <dbReference type="ChEBI" id="CHEBI:15343"/>
        <dbReference type="ChEBI" id="CHEBI:15378"/>
        <dbReference type="ChEBI" id="CHEBI:57287"/>
        <dbReference type="ChEBI" id="CHEBI:57288"/>
        <dbReference type="ChEBI" id="CHEBI:57540"/>
        <dbReference type="ChEBI" id="CHEBI:57945"/>
        <dbReference type="EC" id="1.2.1.10"/>
    </reaction>
</comment>
<dbReference type="EC" id="1.2.1.10" evidence="3"/>
<dbReference type="InterPro" id="IPR015426">
    <property type="entry name" value="Acetylaldehyde_DH_C"/>
</dbReference>
<dbReference type="CDD" id="cd23933">
    <property type="entry name" value="ALDH_C"/>
    <property type="match status" value="1"/>
</dbReference>
<dbReference type="STRING" id="1302659.I858_008615"/>